<keyword evidence="2" id="KW-1185">Reference proteome</keyword>
<protein>
    <submittedName>
        <fullName evidence="1">Uncharacterized protein</fullName>
    </submittedName>
</protein>
<name>A0A6P1YHQ0_9HYPH</name>
<gene>
    <name evidence="1" type="ORF">G3A50_02365</name>
</gene>
<proteinExistence type="predicted"/>
<organism evidence="1 2">
    <name type="scientific">Ancylobacter pratisalsi</name>
    <dbReference type="NCBI Taxonomy" id="1745854"/>
    <lineage>
        <taxon>Bacteria</taxon>
        <taxon>Pseudomonadati</taxon>
        <taxon>Pseudomonadota</taxon>
        <taxon>Alphaproteobacteria</taxon>
        <taxon>Hyphomicrobiales</taxon>
        <taxon>Xanthobacteraceae</taxon>
        <taxon>Ancylobacter</taxon>
    </lineage>
</organism>
<evidence type="ECO:0000313" key="2">
    <source>
        <dbReference type="Proteomes" id="UP000464751"/>
    </source>
</evidence>
<dbReference type="InterPro" id="IPR006311">
    <property type="entry name" value="TAT_signal"/>
</dbReference>
<dbReference type="AlphaFoldDB" id="A0A6P1YHQ0"/>
<dbReference type="PROSITE" id="PS51318">
    <property type="entry name" value="TAT"/>
    <property type="match status" value="1"/>
</dbReference>
<dbReference type="KEGG" id="apra:G3A50_02365"/>
<reference evidence="1 2" key="1">
    <citation type="submission" date="2020-02" db="EMBL/GenBank/DDBJ databases">
        <authorList>
            <person name="Li G."/>
        </authorList>
    </citation>
    <scope>NUCLEOTIDE SEQUENCE [LARGE SCALE GENOMIC DNA]</scope>
    <source>
        <strain evidence="1 2">DSM 102029</strain>
    </source>
</reference>
<dbReference type="EMBL" id="CP048630">
    <property type="protein sequence ID" value="QIB32672.1"/>
    <property type="molecule type" value="Genomic_DNA"/>
</dbReference>
<sequence>MMNRRSLLLGAGPVLLATPAATLPVAPARATPQERIAAAMDEIRSALWELHPDWHISGDASFHSYSVGGALGAHPHGYSARHFFDDAVGKGDFLVSN</sequence>
<evidence type="ECO:0000313" key="1">
    <source>
        <dbReference type="EMBL" id="QIB32672.1"/>
    </source>
</evidence>
<accession>A0A6P1YHQ0</accession>
<dbReference type="Proteomes" id="UP000464751">
    <property type="component" value="Chromosome"/>
</dbReference>